<dbReference type="Proteomes" id="UP000001471">
    <property type="component" value="Unassembled WGS sequence"/>
</dbReference>
<dbReference type="AlphaFoldDB" id="B2WAD1"/>
<accession>B2WAD1</accession>
<dbReference type="EMBL" id="DS231621">
    <property type="protein sequence ID" value="EDU50163.1"/>
    <property type="molecule type" value="Genomic_DNA"/>
</dbReference>
<organism evidence="2 3">
    <name type="scientific">Pyrenophora tritici-repentis (strain Pt-1C-BFP)</name>
    <name type="common">Wheat tan spot fungus</name>
    <name type="synonym">Drechslera tritici-repentis</name>
    <dbReference type="NCBI Taxonomy" id="426418"/>
    <lineage>
        <taxon>Eukaryota</taxon>
        <taxon>Fungi</taxon>
        <taxon>Dikarya</taxon>
        <taxon>Ascomycota</taxon>
        <taxon>Pezizomycotina</taxon>
        <taxon>Dothideomycetes</taxon>
        <taxon>Pleosporomycetidae</taxon>
        <taxon>Pleosporales</taxon>
        <taxon>Pleosporineae</taxon>
        <taxon>Pleosporaceae</taxon>
        <taxon>Pyrenophora</taxon>
    </lineage>
</organism>
<gene>
    <name evidence="2" type="ORF">PTRG_07244</name>
</gene>
<proteinExistence type="predicted"/>
<feature type="region of interest" description="Disordered" evidence="1">
    <location>
        <begin position="469"/>
        <end position="495"/>
    </location>
</feature>
<dbReference type="InParanoid" id="B2WAD1"/>
<dbReference type="GeneID" id="6345516"/>
<protein>
    <submittedName>
        <fullName evidence="2">Uncharacterized protein</fullName>
    </submittedName>
</protein>
<dbReference type="HOGENOM" id="CLU_551116_0_0_1"/>
<evidence type="ECO:0000313" key="2">
    <source>
        <dbReference type="EMBL" id="EDU50163.1"/>
    </source>
</evidence>
<dbReference type="KEGG" id="ptrr:6345516"/>
<sequence>MVKTLAEVMGFHSDVELVQYVEDNAATLYYVKEKPCPNTSLEEENSNKSLEKIQLDKILDEMHLDKSLDKVHPNMNLPGVAEAVKYWNNVHLHHILPHPTTAIEKYSSGTYFYIWMYSSQGKVELAPWGICSDDHDTPGPTFVRQALTCGTPMYTELVVNCGRNLNAKQKLAIFEIRNYRQDGLISEYSLLHRINCTLSHLCGLHYLRQHLSPEDRDEIPMILDSAHYNYDDPQHFKLCGWDSYWGLFMRGVDSEYIIFKDHLWGALTPSLVEYTTHKAQDPSKNNGSTRFQNLPTELLIKIFRYVLKFNETLTIIYHPEDRSYNFVVMLDPLGNEFLIDHPRSRRHEVSIYENSRHVPESLANFLALLGTTKNMRTHALKIFYKENTFIMNGGVDLDGIEHMGTHVEDWMMSVGPSACALLHGRVESRVHKQAIRGNYPAALSRLRGLGVHVIEEDIVINAGDADEDDAWASSDDDIWAVTDDGTEEDTDDVTE</sequence>
<reference evidence="3" key="1">
    <citation type="journal article" date="2013" name="G3 (Bethesda)">
        <title>Comparative genomics of a plant-pathogenic fungus, Pyrenophora tritici-repentis, reveals transduplication and the impact of repeat elements on pathogenicity and population divergence.</title>
        <authorList>
            <person name="Manning V.A."/>
            <person name="Pandelova I."/>
            <person name="Dhillon B."/>
            <person name="Wilhelm L.J."/>
            <person name="Goodwin S.B."/>
            <person name="Berlin A.M."/>
            <person name="Figueroa M."/>
            <person name="Freitag M."/>
            <person name="Hane J.K."/>
            <person name="Henrissat B."/>
            <person name="Holman W.H."/>
            <person name="Kodira C.D."/>
            <person name="Martin J."/>
            <person name="Oliver R.P."/>
            <person name="Robbertse B."/>
            <person name="Schackwitz W."/>
            <person name="Schwartz D.C."/>
            <person name="Spatafora J.W."/>
            <person name="Turgeon B.G."/>
            <person name="Yandava C."/>
            <person name="Young S."/>
            <person name="Zhou S."/>
            <person name="Zeng Q."/>
            <person name="Grigoriev I.V."/>
            <person name="Ma L.-J."/>
            <person name="Ciuffetti L.M."/>
        </authorList>
    </citation>
    <scope>NUCLEOTIDE SEQUENCE [LARGE SCALE GENOMIC DNA]</scope>
    <source>
        <strain evidence="3">Pt-1C-BFP</strain>
    </source>
</reference>
<evidence type="ECO:0000313" key="3">
    <source>
        <dbReference type="Proteomes" id="UP000001471"/>
    </source>
</evidence>
<evidence type="ECO:0000256" key="1">
    <source>
        <dbReference type="SAM" id="MobiDB-lite"/>
    </source>
</evidence>
<name>B2WAD1_PYRTR</name>